<evidence type="ECO:0000256" key="2">
    <source>
        <dbReference type="ARBA" id="ARBA00022490"/>
    </source>
</evidence>
<dbReference type="InterPro" id="IPR001296">
    <property type="entry name" value="Glyco_trans_1"/>
</dbReference>
<dbReference type="EMBL" id="JBHSAC010000029">
    <property type="protein sequence ID" value="MFC3931817.1"/>
    <property type="molecule type" value="Genomic_DNA"/>
</dbReference>
<organism evidence="10 11">
    <name type="scientific">Streptococcus dentapri</name>
    <dbReference type="NCBI Taxonomy" id="573564"/>
    <lineage>
        <taxon>Bacteria</taxon>
        <taxon>Bacillati</taxon>
        <taxon>Bacillota</taxon>
        <taxon>Bacilli</taxon>
        <taxon>Lactobacillales</taxon>
        <taxon>Streptococcaceae</taxon>
        <taxon>Streptococcus</taxon>
    </lineage>
</organism>
<comment type="subunit">
    <text evidence="7">Forms a heterotetramer with 2 subunits each of GtfA and GtfB. Part of the accessory SecA2/SecY2 protein translocation apparatus.</text>
</comment>
<accession>A0ABV8D087</accession>
<dbReference type="CDD" id="cd04949">
    <property type="entry name" value="GT4_GtfA-like"/>
    <property type="match status" value="1"/>
</dbReference>
<dbReference type="PANTHER" id="PTHR12526">
    <property type="entry name" value="GLYCOSYLTRANSFERASE"/>
    <property type="match status" value="1"/>
</dbReference>
<gene>
    <name evidence="7 10" type="primary">gtfA</name>
    <name evidence="10" type="ORF">ACFOSE_03305</name>
</gene>
<dbReference type="InterPro" id="IPR014267">
    <property type="entry name" value="GtfA"/>
</dbReference>
<dbReference type="HAMAP" id="MF_01472">
    <property type="entry name" value="GtfA"/>
    <property type="match status" value="1"/>
</dbReference>
<proteinExistence type="inferred from homology"/>
<feature type="domain" description="Glycosyl transferase family 1" evidence="8">
    <location>
        <begin position="320"/>
        <end position="455"/>
    </location>
</feature>
<evidence type="ECO:0000256" key="3">
    <source>
        <dbReference type="ARBA" id="ARBA00022676"/>
    </source>
</evidence>
<feature type="binding site" evidence="7">
    <location>
        <begin position="16"/>
        <end position="19"/>
    </location>
    <ligand>
        <name>UDP</name>
        <dbReference type="ChEBI" id="CHEBI:58223"/>
    </ligand>
</feature>
<comment type="subcellular location">
    <subcellularLocation>
        <location evidence="7">Cytoplasm</location>
    </subcellularLocation>
    <subcellularLocation>
        <location evidence="7">Cell membrane</location>
        <topology evidence="7">Peripheral membrane protein</topology>
    </subcellularLocation>
    <text evidence="7">Cell membrane association requires GtfB.</text>
</comment>
<comment type="pathway">
    <text evidence="7">Protein modification; protein glycosylation.</text>
</comment>
<comment type="catalytic activity">
    <reaction evidence="7">
        <text>L-seryl-[protein] + UDP-N-acetyl-alpha-D-glucosamine = 3-O-[N-acetyl-alpha-D-glucosaminyl]-L-seryl-[protein] + UDP + H(+)</text>
        <dbReference type="Rhea" id="RHEA:59872"/>
        <dbReference type="Rhea" id="RHEA-COMP:9863"/>
        <dbReference type="Rhea" id="RHEA-COMP:15471"/>
        <dbReference type="ChEBI" id="CHEBI:15378"/>
        <dbReference type="ChEBI" id="CHEBI:29999"/>
        <dbReference type="ChEBI" id="CHEBI:57705"/>
        <dbReference type="ChEBI" id="CHEBI:58223"/>
        <dbReference type="ChEBI" id="CHEBI:143279"/>
    </reaction>
</comment>
<keyword evidence="11" id="KW-1185">Reference proteome</keyword>
<dbReference type="Pfam" id="PF22145">
    <property type="entry name" value="GtfA_EBD"/>
    <property type="match status" value="1"/>
</dbReference>
<keyword evidence="4 7" id="KW-0808">Transferase</keyword>
<feature type="binding site" evidence="7">
    <location>
        <begin position="383"/>
        <end position="384"/>
    </location>
    <ligand>
        <name>UDP</name>
        <dbReference type="ChEBI" id="CHEBI:58223"/>
    </ligand>
</feature>
<keyword evidence="5 7" id="KW-0547">Nucleotide-binding</keyword>
<keyword evidence="3 7" id="KW-0328">Glycosyltransferase</keyword>
<evidence type="ECO:0000313" key="11">
    <source>
        <dbReference type="Proteomes" id="UP001595901"/>
    </source>
</evidence>
<dbReference type="Pfam" id="PF00534">
    <property type="entry name" value="Glycos_transf_1"/>
    <property type="match status" value="1"/>
</dbReference>
<evidence type="ECO:0000256" key="4">
    <source>
        <dbReference type="ARBA" id="ARBA00022679"/>
    </source>
</evidence>
<evidence type="ECO:0000256" key="1">
    <source>
        <dbReference type="ARBA" id="ARBA00022475"/>
    </source>
</evidence>
<comment type="caution">
    <text evidence="10">The sequence shown here is derived from an EMBL/GenBank/DDBJ whole genome shotgun (WGS) entry which is preliminary data.</text>
</comment>
<keyword evidence="1 7" id="KW-1003">Cell membrane</keyword>
<dbReference type="Proteomes" id="UP001595901">
    <property type="component" value="Unassembled WGS sequence"/>
</dbReference>
<keyword evidence="2 7" id="KW-0963">Cytoplasm</keyword>
<evidence type="ECO:0000256" key="6">
    <source>
        <dbReference type="ARBA" id="ARBA00023136"/>
    </source>
</evidence>
<keyword evidence="6 7" id="KW-0472">Membrane</keyword>
<dbReference type="NCBIfam" id="TIGR02918">
    <property type="entry name" value="accessory Sec system glycosyltransferase GtfA"/>
    <property type="match status" value="1"/>
</dbReference>
<reference evidence="11" key="1">
    <citation type="journal article" date="2019" name="Int. J. Syst. Evol. Microbiol.">
        <title>The Global Catalogue of Microorganisms (GCM) 10K type strain sequencing project: providing services to taxonomists for standard genome sequencing and annotation.</title>
        <authorList>
            <consortium name="The Broad Institute Genomics Platform"/>
            <consortium name="The Broad Institute Genome Sequencing Center for Infectious Disease"/>
            <person name="Wu L."/>
            <person name="Ma J."/>
        </authorList>
    </citation>
    <scope>NUCLEOTIDE SEQUENCE [LARGE SCALE GENOMIC DNA]</scope>
    <source>
        <strain evidence="11">CCUG 58728</strain>
    </source>
</reference>
<comment type="similarity">
    <text evidence="7">Belongs to the glycosyltransferase group 1 family. Glycosyltransferase 4 subfamily.</text>
</comment>
<dbReference type="RefSeq" id="WP_380430470.1">
    <property type="nucleotide sequence ID" value="NZ_JBHSAC010000029.1"/>
</dbReference>
<dbReference type="SUPFAM" id="SSF53756">
    <property type="entry name" value="UDP-Glycosyltransferase/glycogen phosphorylase"/>
    <property type="match status" value="1"/>
</dbReference>
<comment type="function">
    <text evidence="7">Required for polymorphic O-glycosylation of the serine-rich repeat protein in this bacteria. Catalyzes the first step in glycosylation by transferring N-acetylglucosamine from UDP-GlcNAc to serine residues in the substrate protein. Part of the accessory SecA2/SecY2 system specifically required to export serine-rich repeat cell wall proteins usually encoded upstream in the same operon.</text>
</comment>
<feature type="binding site" evidence="7">
    <location>
        <position position="241"/>
    </location>
    <ligand>
        <name>N-acetyl-D-glucosamine</name>
        <dbReference type="ChEBI" id="CHEBI:506227"/>
    </ligand>
</feature>
<evidence type="ECO:0000259" key="8">
    <source>
        <dbReference type="Pfam" id="PF00534"/>
    </source>
</evidence>
<evidence type="ECO:0000256" key="7">
    <source>
        <dbReference type="HAMAP-Rule" id="MF_01472"/>
    </source>
</evidence>
<dbReference type="Gene3D" id="3.40.50.2000">
    <property type="entry name" value="Glycogen Phosphorylase B"/>
    <property type="match status" value="3"/>
</dbReference>
<evidence type="ECO:0000313" key="10">
    <source>
        <dbReference type="EMBL" id="MFC3931817.1"/>
    </source>
</evidence>
<evidence type="ECO:0000259" key="9">
    <source>
        <dbReference type="Pfam" id="PF22145"/>
    </source>
</evidence>
<protein>
    <recommendedName>
        <fullName evidence="7">UDP-N-acetylglucosamine--peptide N-acetylglucosaminyltransferase GtfA subunit</fullName>
        <ecNumber evidence="7">2.4.1.-</ecNumber>
    </recommendedName>
    <alternativeName>
        <fullName evidence="7">Glycosyltransferase GtfA</fullName>
    </alternativeName>
</protein>
<dbReference type="InterPro" id="IPR054396">
    <property type="entry name" value="GtfA_EBD"/>
</dbReference>
<dbReference type="PANTHER" id="PTHR12526:SF629">
    <property type="entry name" value="TEICHURONIC ACID BIOSYNTHESIS GLYCOSYLTRANSFERASE TUAH-RELATED"/>
    <property type="match status" value="1"/>
</dbReference>
<evidence type="ECO:0000256" key="5">
    <source>
        <dbReference type="ARBA" id="ARBA00022741"/>
    </source>
</evidence>
<feature type="domain" description="GtfA extended beta-sheet meander" evidence="9">
    <location>
        <begin position="96"/>
        <end position="190"/>
    </location>
</feature>
<sequence length="502" mass="57931">MTVYNINLGIGWASSGVEYAQAYRSKVFKNLGIDAKFIFTDFFSQDNIIDMTRNVGFADDQIIWLYTYFTDQKPAATIFTEQDLKAQFTRDIIKEDREARLVRFYFGDRDFATAYYCRNSKTLIHRVEFVSNGNLVRKDFYSSDVRSFTEYYAPKDNAAKLYKRSFYNVDGSVAYDEITDGDQPFYRFPNYILNSKEELVEHFMKELQLSADDLVILDRSTGIGQSVFRHVKPAKLAVAVHAEHFSENGTNDHNVLWNNYYDFQFTNADSVDAFIVATDRQREILAEQFLKYKDIQPNIVTIPVGSIDELKEPKSPRIPFSVMTASRLASEKHVDWLIKAVVDAQRFIPDINFDIYGSGGEEERLRQIIEENKAQDYIQLRGHHDLSHIYMQHEVYLSASKSEGFGLTLLEAIGSGLPLIGFDVRYGNQNFIKDGENGYLIPISELDSDAEIIDNLSMKIVEIFTQASLDQMHRASYDMARDYLTDKVEDKWNQLIKEMTND</sequence>
<feature type="binding site" evidence="7">
    <location>
        <begin position="403"/>
        <end position="406"/>
    </location>
    <ligand>
        <name>N-acetyl-D-glucosamine</name>
        <dbReference type="ChEBI" id="CHEBI:506227"/>
    </ligand>
</feature>
<dbReference type="EC" id="2.4.1.-" evidence="7"/>
<name>A0ABV8D087_9STRE</name>